<gene>
    <name evidence="5" type="ORF">PGLA1383_LOCUS4544</name>
</gene>
<proteinExistence type="inferred from homology"/>
<feature type="transmembrane region" description="Helical" evidence="3">
    <location>
        <begin position="275"/>
        <end position="296"/>
    </location>
</feature>
<keyword evidence="3" id="KW-0472">Membrane</keyword>
<dbReference type="Proteomes" id="UP000654075">
    <property type="component" value="Unassembled WGS sequence"/>
</dbReference>
<feature type="transmembrane region" description="Helical" evidence="3">
    <location>
        <begin position="409"/>
        <end position="432"/>
    </location>
</feature>
<feature type="region of interest" description="Disordered" evidence="2">
    <location>
        <begin position="687"/>
        <end position="763"/>
    </location>
</feature>
<evidence type="ECO:0000256" key="3">
    <source>
        <dbReference type="SAM" id="Phobius"/>
    </source>
</evidence>
<evidence type="ECO:0000256" key="1">
    <source>
        <dbReference type="ARBA" id="ARBA00005585"/>
    </source>
</evidence>
<reference evidence="5" key="1">
    <citation type="submission" date="2021-02" db="EMBL/GenBank/DDBJ databases">
        <authorList>
            <person name="Dougan E. K."/>
            <person name="Rhodes N."/>
            <person name="Thang M."/>
            <person name="Chan C."/>
        </authorList>
    </citation>
    <scope>NUCLEOTIDE SEQUENCE</scope>
</reference>
<dbReference type="Pfam" id="PF12349">
    <property type="entry name" value="Sterol-sensing"/>
    <property type="match status" value="1"/>
</dbReference>
<evidence type="ECO:0000259" key="4">
    <source>
        <dbReference type="PROSITE" id="PS50156"/>
    </source>
</evidence>
<evidence type="ECO:0000256" key="2">
    <source>
        <dbReference type="SAM" id="MobiDB-lite"/>
    </source>
</evidence>
<keyword evidence="3" id="KW-1133">Transmembrane helix</keyword>
<feature type="compositionally biased region" description="Low complexity" evidence="2">
    <location>
        <begin position="483"/>
        <end position="507"/>
    </location>
</feature>
<dbReference type="Gene3D" id="1.20.1640.10">
    <property type="entry name" value="Multidrug efflux transporter AcrB transmembrane domain"/>
    <property type="match status" value="1"/>
</dbReference>
<feature type="transmembrane region" description="Helical" evidence="3">
    <location>
        <begin position="41"/>
        <end position="58"/>
    </location>
</feature>
<accession>A0A813DAJ6</accession>
<dbReference type="EMBL" id="CAJNNV010001712">
    <property type="protein sequence ID" value="CAE8585641.1"/>
    <property type="molecule type" value="Genomic_DNA"/>
</dbReference>
<organism evidence="5 6">
    <name type="scientific">Polarella glacialis</name>
    <name type="common">Dinoflagellate</name>
    <dbReference type="NCBI Taxonomy" id="89957"/>
    <lineage>
        <taxon>Eukaryota</taxon>
        <taxon>Sar</taxon>
        <taxon>Alveolata</taxon>
        <taxon>Dinophyceae</taxon>
        <taxon>Suessiales</taxon>
        <taxon>Suessiaceae</taxon>
        <taxon>Polarella</taxon>
    </lineage>
</organism>
<sequence>MEVQEGVRCARTKDRILQLLQYGRPSFLLETIARRTASRPGLTVSLSLLFCLVFYSGFANMKVETDGLYLWTDQDSKLRQDYDYAGATYPSNTGFIDILLMAVDEAETSTGVLSAEVFTEAFLLVEEVQGIRISGNLTLEEVCKRDAFGECGIYSALRFFGNSRKVFAVSPAARGSAELLKAVSAERFPSGERVNHKQLFGGIEADQSGNLTRASAMVLTFILKRHRSEFAKAFLDRFVKPSQEAVSRQYAHMRIEVLTSRTFDDELSRSVSGDISLMIIAFVALLAVASLVLGVPGNLVKGRVMLSLVGILFVSLSIGAGYGIAMACGARFTLLAQVLPFILIGIGIDDAFMITAAFDQTDPEQPIEERVAVAMRHSGPSITLTSFTDVVAFLLGSLGVFPAVKHFCYFAAAALLVIWVMHCVTFPSLLALDARRQAAGRWDLGLCCFGSAGAKVPAVSIYKCGSGSGPAEVGESGGGGPQQPGALPNNNNNSDSSNNNNSNNNNNKPVGTDNGHHHTCGSSFEEPIPIPTPKKRIDFLGRAMGRATRVATSSSLASLAVVLLFFVAAGVSVFFAATRLRVEFDPLDTCPDASYLRSYKKAQERYFPAVVNNDPVTLYFRGADSTSAEVQAAMLRASEEFLSLPYVNKEGVSCWLAEFQAWAAKEEASGFPAGVLHSQDFFIVSSSRNNNDNNDNHDNNNNNHDTNNNDNKNDNNNGDNNDNNNYNSSSSSSSSFNNNNNNIYNNDSNNDSSSSSSGGGLRLAGGPDLAEAVATWMQLEGLRRGFSQDVLLQVQPKVAAGARKWQILGSRCSATLRELKTGPERVSALIAMEEWAGGLARLHPSLSNSFTMSPAYLFWDQSRKIGQELITNFILCAPEDEVVLALGDRKRSETAPGKTEPASDQQRELPQKDANFVRGCSAPAWMSRASGLLDRSAKHVRVSMRAVRLNWRSGKSATRVRGMDCDDFASLGMSAHKTVIRAISTDLDNFASLGMSTAQQTA</sequence>
<comment type="similarity">
    <text evidence="1">Belongs to the patched family.</text>
</comment>
<dbReference type="PROSITE" id="PS50156">
    <property type="entry name" value="SSD"/>
    <property type="match status" value="1"/>
</dbReference>
<dbReference type="InterPro" id="IPR053958">
    <property type="entry name" value="HMGCR/SNAP/NPC1-like_SSD"/>
</dbReference>
<feature type="domain" description="SSD" evidence="4">
    <location>
        <begin position="274"/>
        <end position="432"/>
    </location>
</feature>
<feature type="transmembrane region" description="Helical" evidence="3">
    <location>
        <begin position="308"/>
        <end position="332"/>
    </location>
</feature>
<dbReference type="OrthoDB" id="6510177at2759"/>
<feature type="transmembrane region" description="Helical" evidence="3">
    <location>
        <begin position="556"/>
        <end position="577"/>
    </location>
</feature>
<feature type="compositionally biased region" description="Low complexity" evidence="2">
    <location>
        <begin position="687"/>
        <end position="756"/>
    </location>
</feature>
<feature type="region of interest" description="Disordered" evidence="2">
    <location>
        <begin position="472"/>
        <end position="529"/>
    </location>
</feature>
<dbReference type="InterPro" id="IPR000731">
    <property type="entry name" value="SSD"/>
</dbReference>
<dbReference type="GO" id="GO:0016020">
    <property type="term" value="C:membrane"/>
    <property type="evidence" value="ECO:0007669"/>
    <property type="project" value="TreeGrafter"/>
</dbReference>
<dbReference type="SUPFAM" id="SSF82866">
    <property type="entry name" value="Multidrug efflux transporter AcrB transmembrane domain"/>
    <property type="match status" value="1"/>
</dbReference>
<protein>
    <recommendedName>
        <fullName evidence="4">SSD domain-containing protein</fullName>
    </recommendedName>
</protein>
<evidence type="ECO:0000313" key="5">
    <source>
        <dbReference type="EMBL" id="CAE8585641.1"/>
    </source>
</evidence>
<keyword evidence="6" id="KW-1185">Reference proteome</keyword>
<comment type="caution">
    <text evidence="5">The sequence shown here is derived from an EMBL/GenBank/DDBJ whole genome shotgun (WGS) entry which is preliminary data.</text>
</comment>
<dbReference type="PANTHER" id="PTHR10796:SF92">
    <property type="entry name" value="PATCHED-RELATED, ISOFORM A"/>
    <property type="match status" value="1"/>
</dbReference>
<keyword evidence="3" id="KW-0812">Transmembrane</keyword>
<feature type="transmembrane region" description="Helical" evidence="3">
    <location>
        <begin position="379"/>
        <end position="403"/>
    </location>
</feature>
<dbReference type="PANTHER" id="PTHR10796">
    <property type="entry name" value="PATCHED-RELATED"/>
    <property type="match status" value="1"/>
</dbReference>
<dbReference type="AlphaFoldDB" id="A0A813DAJ6"/>
<feature type="region of interest" description="Disordered" evidence="2">
    <location>
        <begin position="889"/>
        <end position="909"/>
    </location>
</feature>
<feature type="transmembrane region" description="Helical" evidence="3">
    <location>
        <begin position="338"/>
        <end position="358"/>
    </location>
</feature>
<name>A0A813DAJ6_POLGL</name>
<dbReference type="InterPro" id="IPR051697">
    <property type="entry name" value="Patched_domain-protein"/>
</dbReference>
<evidence type="ECO:0000313" key="6">
    <source>
        <dbReference type="Proteomes" id="UP000654075"/>
    </source>
</evidence>